<dbReference type="HOGENOM" id="CLU_772715_0_0_1"/>
<evidence type="ECO:0000313" key="3">
    <source>
        <dbReference type="Proteomes" id="UP000019132"/>
    </source>
</evidence>
<feature type="compositionally biased region" description="Polar residues" evidence="1">
    <location>
        <begin position="185"/>
        <end position="196"/>
    </location>
</feature>
<evidence type="ECO:0000313" key="2">
    <source>
        <dbReference type="EnsemblProtists" id="PYU1_T009818"/>
    </source>
</evidence>
<protein>
    <submittedName>
        <fullName evidence="2">Uncharacterized protein</fullName>
    </submittedName>
</protein>
<dbReference type="InParanoid" id="K3WXX0"/>
<dbReference type="EnsemblProtists" id="PYU1_T009818">
    <property type="protein sequence ID" value="PYU1_T009818"/>
    <property type="gene ID" value="PYU1_G009800"/>
</dbReference>
<dbReference type="eggNOG" id="KOG4177">
    <property type="taxonomic scope" value="Eukaryota"/>
</dbReference>
<feature type="region of interest" description="Disordered" evidence="1">
    <location>
        <begin position="309"/>
        <end position="359"/>
    </location>
</feature>
<feature type="region of interest" description="Disordered" evidence="1">
    <location>
        <begin position="1"/>
        <end position="48"/>
    </location>
</feature>
<dbReference type="Proteomes" id="UP000019132">
    <property type="component" value="Unassembled WGS sequence"/>
</dbReference>
<accession>K3WXX0</accession>
<name>K3WXX0_GLOUD</name>
<proteinExistence type="predicted"/>
<reference evidence="2" key="3">
    <citation type="submission" date="2015-02" db="UniProtKB">
        <authorList>
            <consortium name="EnsemblProtists"/>
        </authorList>
    </citation>
    <scope>IDENTIFICATION</scope>
    <source>
        <strain evidence="2">DAOM BR144</strain>
    </source>
</reference>
<feature type="region of interest" description="Disordered" evidence="1">
    <location>
        <begin position="183"/>
        <end position="203"/>
    </location>
</feature>
<keyword evidence="3" id="KW-1185">Reference proteome</keyword>
<dbReference type="EMBL" id="GL376624">
    <property type="status" value="NOT_ANNOTATED_CDS"/>
    <property type="molecule type" value="Genomic_DNA"/>
</dbReference>
<sequence>MDNRGQISGTAPRVPADGGDVKAKSTPGSPSRAPRPGTARFLQNLPKAPGLDGATIEYLREEEKATLTLVAHEARQEAKDWLKKRIGQKKLLSDARAQLQSAQKHRRTGSGSVLYPKTSEDPLESQVALGLSFGQENERLLEQYKALAAKKFIDKHVAEAVAEARMEIERVKQAIFQETGIFPGKTTTKHNTSGANSVRRDGLHRTASTNNSLLLSSSLSRSETNATLLSDETVWWSERGGSSVFGDEGGMNHTWLSAQGRGGTMLSDGWNSTWLSSTRGTVMEYRDPHLSSTFQSFLESEYNDPFGAESIPGVTFVNESGREPGEDDRADEDQSEDEYQNPLDRGSFSHVIETRNSLS</sequence>
<evidence type="ECO:0000256" key="1">
    <source>
        <dbReference type="SAM" id="MobiDB-lite"/>
    </source>
</evidence>
<dbReference type="AlphaFoldDB" id="K3WXX0"/>
<organism evidence="2 3">
    <name type="scientific">Globisporangium ultimum (strain ATCC 200006 / CBS 805.95 / DAOM BR144)</name>
    <name type="common">Pythium ultimum</name>
    <dbReference type="NCBI Taxonomy" id="431595"/>
    <lineage>
        <taxon>Eukaryota</taxon>
        <taxon>Sar</taxon>
        <taxon>Stramenopiles</taxon>
        <taxon>Oomycota</taxon>
        <taxon>Peronosporomycetes</taxon>
        <taxon>Pythiales</taxon>
        <taxon>Pythiaceae</taxon>
        <taxon>Globisporangium</taxon>
    </lineage>
</organism>
<dbReference type="STRING" id="431595.K3WXX0"/>
<feature type="compositionally biased region" description="Acidic residues" evidence="1">
    <location>
        <begin position="325"/>
        <end position="339"/>
    </location>
</feature>
<dbReference type="VEuPathDB" id="FungiDB:PYU1_G009800"/>
<reference evidence="3" key="2">
    <citation type="submission" date="2010-04" db="EMBL/GenBank/DDBJ databases">
        <authorList>
            <person name="Buell R."/>
            <person name="Hamilton J."/>
            <person name="Hostetler J."/>
        </authorList>
    </citation>
    <scope>NUCLEOTIDE SEQUENCE [LARGE SCALE GENOMIC DNA]</scope>
    <source>
        <strain evidence="3">DAOM:BR144</strain>
    </source>
</reference>
<feature type="region of interest" description="Disordered" evidence="1">
    <location>
        <begin position="98"/>
        <end position="119"/>
    </location>
</feature>
<reference evidence="3" key="1">
    <citation type="journal article" date="2010" name="Genome Biol.">
        <title>Genome sequence of the necrotrophic plant pathogen Pythium ultimum reveals original pathogenicity mechanisms and effector repertoire.</title>
        <authorList>
            <person name="Levesque C.A."/>
            <person name="Brouwer H."/>
            <person name="Cano L."/>
            <person name="Hamilton J.P."/>
            <person name="Holt C."/>
            <person name="Huitema E."/>
            <person name="Raffaele S."/>
            <person name="Robideau G.P."/>
            <person name="Thines M."/>
            <person name="Win J."/>
            <person name="Zerillo M.M."/>
            <person name="Beakes G.W."/>
            <person name="Boore J.L."/>
            <person name="Busam D."/>
            <person name="Dumas B."/>
            <person name="Ferriera S."/>
            <person name="Fuerstenberg S.I."/>
            <person name="Gachon C.M."/>
            <person name="Gaulin E."/>
            <person name="Govers F."/>
            <person name="Grenville-Briggs L."/>
            <person name="Horner N."/>
            <person name="Hostetler J."/>
            <person name="Jiang R.H."/>
            <person name="Johnson J."/>
            <person name="Krajaejun T."/>
            <person name="Lin H."/>
            <person name="Meijer H.J."/>
            <person name="Moore B."/>
            <person name="Morris P."/>
            <person name="Phuntmart V."/>
            <person name="Puiu D."/>
            <person name="Shetty J."/>
            <person name="Stajich J.E."/>
            <person name="Tripathy S."/>
            <person name="Wawra S."/>
            <person name="van West P."/>
            <person name="Whitty B.R."/>
            <person name="Coutinho P.M."/>
            <person name="Henrissat B."/>
            <person name="Martin F."/>
            <person name="Thomas P.D."/>
            <person name="Tyler B.M."/>
            <person name="De Vries R.P."/>
            <person name="Kamoun S."/>
            <person name="Yandell M."/>
            <person name="Tisserat N."/>
            <person name="Buell C.R."/>
        </authorList>
    </citation>
    <scope>NUCLEOTIDE SEQUENCE</scope>
    <source>
        <strain evidence="3">DAOM:BR144</strain>
    </source>
</reference>